<comment type="caution">
    <text evidence="1">The sequence shown here is derived from an EMBL/GenBank/DDBJ whole genome shotgun (WGS) entry which is preliminary data.</text>
</comment>
<gene>
    <name evidence="1" type="ORF">BIV24_22425</name>
</gene>
<accession>A0A1S2P3U8</accession>
<dbReference type="Proteomes" id="UP000179935">
    <property type="component" value="Unassembled WGS sequence"/>
</dbReference>
<dbReference type="EMBL" id="MLYP01000058">
    <property type="protein sequence ID" value="OIJ88327.1"/>
    <property type="molecule type" value="Genomic_DNA"/>
</dbReference>
<evidence type="ECO:0000313" key="2">
    <source>
        <dbReference type="Proteomes" id="UP000179935"/>
    </source>
</evidence>
<name>A0A1S2P3U8_9ACTN</name>
<organism evidence="1 2">
    <name type="scientific">Streptomyces colonosanans</name>
    <dbReference type="NCBI Taxonomy" id="1428652"/>
    <lineage>
        <taxon>Bacteria</taxon>
        <taxon>Bacillati</taxon>
        <taxon>Actinomycetota</taxon>
        <taxon>Actinomycetes</taxon>
        <taxon>Kitasatosporales</taxon>
        <taxon>Streptomycetaceae</taxon>
        <taxon>Streptomyces</taxon>
    </lineage>
</organism>
<protein>
    <submittedName>
        <fullName evidence="1">Uncharacterized protein</fullName>
    </submittedName>
</protein>
<keyword evidence="2" id="KW-1185">Reference proteome</keyword>
<reference evidence="1 2" key="1">
    <citation type="submission" date="2016-10" db="EMBL/GenBank/DDBJ databases">
        <title>Genome sequence of Streptomyces sp. MUSC 93.</title>
        <authorList>
            <person name="Lee L.-H."/>
            <person name="Ser H.-L."/>
            <person name="Law J.W.-F."/>
        </authorList>
    </citation>
    <scope>NUCLEOTIDE SEQUENCE [LARGE SCALE GENOMIC DNA]</scope>
    <source>
        <strain evidence="1 2">MUSC 93</strain>
    </source>
</reference>
<evidence type="ECO:0000313" key="1">
    <source>
        <dbReference type="EMBL" id="OIJ88327.1"/>
    </source>
</evidence>
<dbReference type="RefSeq" id="WP_071368190.1">
    <property type="nucleotide sequence ID" value="NZ_MLYP01000058.1"/>
</dbReference>
<dbReference type="AlphaFoldDB" id="A0A1S2P3U8"/>
<proteinExistence type="predicted"/>
<sequence>MGELLFDGGEFEDLVDTEGAWSGSASTYQRPAFKRWEQAFSVDGGDTCVTNWIMEFSRPSAA</sequence>